<protein>
    <recommendedName>
        <fullName evidence="3">FimV N-terminal domain-containing protein</fullName>
    </recommendedName>
</protein>
<feature type="compositionally biased region" description="Basic and acidic residues" evidence="2">
    <location>
        <begin position="301"/>
        <end position="316"/>
    </location>
</feature>
<feature type="region of interest" description="Disordered" evidence="2">
    <location>
        <begin position="642"/>
        <end position="662"/>
    </location>
</feature>
<dbReference type="Pfam" id="PF25800">
    <property type="entry name" value="FimV_N"/>
    <property type="match status" value="1"/>
</dbReference>
<feature type="compositionally biased region" description="Basic and acidic residues" evidence="2">
    <location>
        <begin position="272"/>
        <end position="281"/>
    </location>
</feature>
<feature type="compositionally biased region" description="Low complexity" evidence="2">
    <location>
        <begin position="236"/>
        <end position="251"/>
    </location>
</feature>
<evidence type="ECO:0000313" key="4">
    <source>
        <dbReference type="EMBL" id="QSI77938.1"/>
    </source>
</evidence>
<dbReference type="EMBL" id="CP071060">
    <property type="protein sequence ID" value="QSI77938.1"/>
    <property type="molecule type" value="Genomic_DNA"/>
</dbReference>
<feature type="domain" description="FimV N-terminal" evidence="3">
    <location>
        <begin position="42"/>
        <end position="142"/>
    </location>
</feature>
<name>A0ABX7MB47_9RHOO</name>
<feature type="compositionally biased region" description="Acidic residues" evidence="2">
    <location>
        <begin position="426"/>
        <end position="438"/>
    </location>
</feature>
<evidence type="ECO:0000256" key="1">
    <source>
        <dbReference type="SAM" id="Coils"/>
    </source>
</evidence>
<dbReference type="RefSeq" id="WP_206255209.1">
    <property type="nucleotide sequence ID" value="NZ_CP071060.1"/>
</dbReference>
<gene>
    <name evidence="4" type="ORF">JY500_04655</name>
</gene>
<dbReference type="PANTHER" id="PTHR48125">
    <property type="entry name" value="LP07818P1"/>
    <property type="match status" value="1"/>
</dbReference>
<feature type="coiled-coil region" evidence="1">
    <location>
        <begin position="334"/>
        <end position="364"/>
    </location>
</feature>
<sequence length="719" mass="77773">MKVHSRTTTMQPHVTERMYLKPGRHTLFATSLVCASVAAQAAGLGEASLRSGLSQPLRVEIALVGDDVGALGNECFRVLTPSGASDDLPWVRSAQMRLEQSGNRHTLVVTTRQAIQDPALMLGVQMDCGVQVRREYALLLGPTSVDAPRTVPAEGVSALPAARPAASRGRVETWTAAEGESAASIAAALVPGDRAAQRRTAREIVRANPELFAGNPNAAQTALPAGTQLQVPMPGAKPTPRAAPTEAEAPKSAPERRVTPERPAEPSPVPRPRRDAAKSADRLTVTTEDGDGALRQSLELDESRRQSVPDESARSRLRREQQLILAIDDRIATTLELNERIRQLEAAQQRLQAENQRLAGLIAQQSGAGGAPSRLSSSATPIDWRLIAGGTVLVLAAIAASLAWRRRRIRILPVEPLPAAGSPEPTPEEEDAEFEGEEPLTPADIWPEREGAPPMGGATHESIDWTPPTLSPGALGPSSLLHIDDEVEEHDSAVELAEIMMSFGRVQGAAETLADFIRANPKQAVRPWIKLLEVYKAASMRVEFDALAGQLNKTFNVKAVTWEEFDQVKEANESVEQMGHIIGRILNTWRTRECQVYLHTLLRDNRKGTRQGFPLGIVDDILCLNGVLEIELGAFKPTPEELAAMETPPPPPSETAAGPSTVATEVNSTALPDEITFDEHALPPSRPRAPAPAFEPERTESMIEFNLDEELPPLKPRDQ</sequence>
<evidence type="ECO:0000259" key="3">
    <source>
        <dbReference type="Pfam" id="PF25800"/>
    </source>
</evidence>
<keyword evidence="1" id="KW-0175">Coiled coil</keyword>
<organism evidence="4 5">
    <name type="scientific">Niveibacterium microcysteis</name>
    <dbReference type="NCBI Taxonomy" id="2811415"/>
    <lineage>
        <taxon>Bacteria</taxon>
        <taxon>Pseudomonadati</taxon>
        <taxon>Pseudomonadota</taxon>
        <taxon>Betaproteobacteria</taxon>
        <taxon>Rhodocyclales</taxon>
        <taxon>Rhodocyclaceae</taxon>
        <taxon>Niveibacterium</taxon>
    </lineage>
</organism>
<dbReference type="Proteomes" id="UP000663570">
    <property type="component" value="Chromosome"/>
</dbReference>
<proteinExistence type="predicted"/>
<feature type="region of interest" description="Disordered" evidence="2">
    <location>
        <begin position="678"/>
        <end position="719"/>
    </location>
</feature>
<dbReference type="InterPro" id="IPR057840">
    <property type="entry name" value="FimV_N"/>
</dbReference>
<feature type="compositionally biased region" description="Basic and acidic residues" evidence="2">
    <location>
        <begin position="253"/>
        <end position="264"/>
    </location>
</feature>
<keyword evidence="5" id="KW-1185">Reference proteome</keyword>
<evidence type="ECO:0000313" key="5">
    <source>
        <dbReference type="Proteomes" id="UP000663570"/>
    </source>
</evidence>
<reference evidence="4 5" key="1">
    <citation type="submission" date="2021-02" db="EMBL/GenBank/DDBJ databases">
        <title>Niveibacterium changnyeongensis HC41.</title>
        <authorList>
            <person name="Kang M."/>
        </authorList>
    </citation>
    <scope>NUCLEOTIDE SEQUENCE [LARGE SCALE GENOMIC DNA]</scope>
    <source>
        <strain evidence="4 5">HC41</strain>
    </source>
</reference>
<accession>A0ABX7MB47</accession>
<feature type="region of interest" description="Disordered" evidence="2">
    <location>
        <begin position="416"/>
        <end position="445"/>
    </location>
</feature>
<feature type="region of interest" description="Disordered" evidence="2">
    <location>
        <begin position="229"/>
        <end position="316"/>
    </location>
</feature>
<dbReference type="PANTHER" id="PTHR48125:SF12">
    <property type="entry name" value="AT HOOK TRANSCRIPTION FACTOR FAMILY-RELATED"/>
    <property type="match status" value="1"/>
</dbReference>
<evidence type="ECO:0000256" key="2">
    <source>
        <dbReference type="SAM" id="MobiDB-lite"/>
    </source>
</evidence>